<dbReference type="SUPFAM" id="SSF57850">
    <property type="entry name" value="RING/U-box"/>
    <property type="match status" value="1"/>
</dbReference>
<dbReference type="InterPro" id="IPR013083">
    <property type="entry name" value="Znf_RING/FYVE/PHD"/>
</dbReference>
<dbReference type="EMBL" id="CAMXCT010006771">
    <property type="protein sequence ID" value="CAI4019788.1"/>
    <property type="molecule type" value="Genomic_DNA"/>
</dbReference>
<protein>
    <submittedName>
        <fullName evidence="8">J domain-containing protein</fullName>
    </submittedName>
</protein>
<dbReference type="GO" id="GO:0008270">
    <property type="term" value="F:zinc ion binding"/>
    <property type="evidence" value="ECO:0007669"/>
    <property type="project" value="UniProtKB-KW"/>
</dbReference>
<dbReference type="Gene3D" id="3.30.40.10">
    <property type="entry name" value="Zinc/RING finger domain, C3HC4 (zinc finger)"/>
    <property type="match status" value="1"/>
</dbReference>
<evidence type="ECO:0000256" key="2">
    <source>
        <dbReference type="SAM" id="MobiDB-lite"/>
    </source>
</evidence>
<dbReference type="InterPro" id="IPR001623">
    <property type="entry name" value="DnaJ_domain"/>
</dbReference>
<evidence type="ECO:0000256" key="3">
    <source>
        <dbReference type="SAM" id="Phobius"/>
    </source>
</evidence>
<sequence>DEGRRHLRPLSPHRIRCQTEVPRARRIPVRRASAARREAESEKIPSEPQEPFRTAVVIRRVLVPSKPRTDQNQIFEATPPTTETSLAEHADLVEDPSALKSLDSRPTSPKEEADARPSDKETASGPSGPSSERSDRVDPNPLGEAQSVTPEDGSGPANVAPAQMSRFSQFPAESTHPSLIFRCPGAPTGRPRHPPMAAAMAGGAAAAALRLGPRSRELAVLELAELEKGVVNTAAPSDDGPPIVETDLALQDVSSDEEFYKRSKAWFNLLPLRKNFFLEAKRPCVICLTEKEHTLVPPHAPPRNAPNVPSEAVEDHRFCTDCWEDFLRHRTSTTSSMTCPVCRGEIIIPEVWTQRLQLPQRWSQEEAPASALLPMPVVTVPRYERSRWLFRPVEASLWAWQRMGSCLGRGQEISLLYEELDPRTARRRWWRGYAGLLGAALLLLVIGLAMLLWMLWLRNRQLPAPQAPAPPSNLSLPGEPIAFDEQGVPIIVRSVELGQSRHYVLNEDGKWHTFGDRTVDSLMKSGEDTAREWLGALSHRDVRGLVHELGQRLLKSSQLYQKQQGVLEFICDMADYAFFGLTSQCSERELDNAYRKMAKKMHPDKTLGTDRWHDGISQGQPRFRVCAKEV</sequence>
<feature type="compositionally biased region" description="Polar residues" evidence="2">
    <location>
        <begin position="165"/>
        <end position="177"/>
    </location>
</feature>
<keyword evidence="3" id="KW-0812">Transmembrane</keyword>
<organism evidence="6">
    <name type="scientific">Cladocopium goreaui</name>
    <dbReference type="NCBI Taxonomy" id="2562237"/>
    <lineage>
        <taxon>Eukaryota</taxon>
        <taxon>Sar</taxon>
        <taxon>Alveolata</taxon>
        <taxon>Dinophyceae</taxon>
        <taxon>Suessiales</taxon>
        <taxon>Symbiodiniaceae</taxon>
        <taxon>Cladocopium</taxon>
    </lineage>
</organism>
<feature type="non-terminal residue" evidence="6">
    <location>
        <position position="1"/>
    </location>
</feature>
<proteinExistence type="predicted"/>
<dbReference type="CDD" id="cd06257">
    <property type="entry name" value="DnaJ"/>
    <property type="match status" value="1"/>
</dbReference>
<dbReference type="Gene3D" id="1.10.287.110">
    <property type="entry name" value="DnaJ domain"/>
    <property type="match status" value="1"/>
</dbReference>
<reference evidence="7" key="2">
    <citation type="submission" date="2024-04" db="EMBL/GenBank/DDBJ databases">
        <authorList>
            <person name="Chen Y."/>
            <person name="Shah S."/>
            <person name="Dougan E. K."/>
            <person name="Thang M."/>
            <person name="Chan C."/>
        </authorList>
    </citation>
    <scope>NUCLEOTIDE SEQUENCE [LARGE SCALE GENOMIC DNA]</scope>
</reference>
<evidence type="ECO:0000256" key="1">
    <source>
        <dbReference type="PROSITE-ProRule" id="PRU00175"/>
    </source>
</evidence>
<name>A0A9P1GRP4_9DINO</name>
<feature type="compositionally biased region" description="Basic and acidic residues" evidence="2">
    <location>
        <begin position="108"/>
        <end position="122"/>
    </location>
</feature>
<evidence type="ECO:0000259" key="4">
    <source>
        <dbReference type="PROSITE" id="PS50076"/>
    </source>
</evidence>
<evidence type="ECO:0000313" key="9">
    <source>
        <dbReference type="Proteomes" id="UP001152797"/>
    </source>
</evidence>
<dbReference type="OrthoDB" id="449191at2759"/>
<keyword evidence="1" id="KW-0479">Metal-binding</keyword>
<dbReference type="EMBL" id="CAMXCT030006771">
    <property type="protein sequence ID" value="CAL4807100.1"/>
    <property type="molecule type" value="Genomic_DNA"/>
</dbReference>
<feature type="compositionally biased region" description="Polar residues" evidence="2">
    <location>
        <begin position="70"/>
        <end position="85"/>
    </location>
</feature>
<feature type="region of interest" description="Disordered" evidence="2">
    <location>
        <begin position="27"/>
        <end position="192"/>
    </location>
</feature>
<dbReference type="PROSITE" id="PS50089">
    <property type="entry name" value="ZF_RING_2"/>
    <property type="match status" value="1"/>
</dbReference>
<dbReference type="EMBL" id="CAMXCT020006771">
    <property type="protein sequence ID" value="CAL1173163.1"/>
    <property type="molecule type" value="Genomic_DNA"/>
</dbReference>
<feature type="compositionally biased region" description="Basic and acidic residues" evidence="2">
    <location>
        <begin position="35"/>
        <end position="45"/>
    </location>
</feature>
<evidence type="ECO:0000259" key="5">
    <source>
        <dbReference type="PROSITE" id="PS50089"/>
    </source>
</evidence>
<dbReference type="SUPFAM" id="SSF46565">
    <property type="entry name" value="Chaperone J-domain"/>
    <property type="match status" value="1"/>
</dbReference>
<dbReference type="InterPro" id="IPR001841">
    <property type="entry name" value="Znf_RING"/>
</dbReference>
<reference evidence="6" key="1">
    <citation type="submission" date="2022-10" db="EMBL/GenBank/DDBJ databases">
        <authorList>
            <person name="Chen Y."/>
            <person name="Dougan E. K."/>
            <person name="Chan C."/>
            <person name="Rhodes N."/>
            <person name="Thang M."/>
        </authorList>
    </citation>
    <scope>NUCLEOTIDE SEQUENCE</scope>
</reference>
<evidence type="ECO:0000313" key="6">
    <source>
        <dbReference type="EMBL" id="CAI4019788.1"/>
    </source>
</evidence>
<gene>
    <name evidence="6" type="ORF">C1SCF055_LOCUS44255</name>
</gene>
<dbReference type="Proteomes" id="UP001152797">
    <property type="component" value="Unassembled WGS sequence"/>
</dbReference>
<dbReference type="AlphaFoldDB" id="A0A9P1GRP4"/>
<keyword evidence="1" id="KW-0862">Zinc</keyword>
<keyword evidence="3" id="KW-1133">Transmembrane helix</keyword>
<feature type="domain" description="RING-type" evidence="5">
    <location>
        <begin position="284"/>
        <end position="343"/>
    </location>
</feature>
<keyword evidence="3" id="KW-0472">Membrane</keyword>
<keyword evidence="9" id="KW-1185">Reference proteome</keyword>
<evidence type="ECO:0000313" key="7">
    <source>
        <dbReference type="EMBL" id="CAL1173163.1"/>
    </source>
</evidence>
<dbReference type="PROSITE" id="PS50076">
    <property type="entry name" value="DNAJ_2"/>
    <property type="match status" value="1"/>
</dbReference>
<keyword evidence="1" id="KW-0863">Zinc-finger</keyword>
<feature type="domain" description="J" evidence="4">
    <location>
        <begin position="574"/>
        <end position="630"/>
    </location>
</feature>
<dbReference type="InterPro" id="IPR036869">
    <property type="entry name" value="J_dom_sf"/>
</dbReference>
<evidence type="ECO:0000313" key="8">
    <source>
        <dbReference type="EMBL" id="CAL4807100.1"/>
    </source>
</evidence>
<comment type="caution">
    <text evidence="6">The sequence shown here is derived from an EMBL/GenBank/DDBJ whole genome shotgun (WGS) entry which is preliminary data.</text>
</comment>
<feature type="transmembrane region" description="Helical" evidence="3">
    <location>
        <begin position="433"/>
        <end position="456"/>
    </location>
</feature>
<accession>A0A9P1GRP4</accession>